<keyword evidence="5" id="KW-0186">Copper</keyword>
<keyword evidence="9" id="KW-1185">Reference proteome</keyword>
<dbReference type="GO" id="GO:0046872">
    <property type="term" value="F:metal ion binding"/>
    <property type="evidence" value="ECO:0007669"/>
    <property type="project" value="UniProtKB-KW"/>
</dbReference>
<keyword evidence="4" id="KW-0560">Oxidoreductase</keyword>
<evidence type="ECO:0000256" key="1">
    <source>
        <dbReference type="ARBA" id="ARBA00001973"/>
    </source>
</evidence>
<accession>A0AAW1MCU5</accession>
<evidence type="ECO:0000256" key="2">
    <source>
        <dbReference type="ARBA" id="ARBA00009928"/>
    </source>
</evidence>
<dbReference type="PANTHER" id="PTHR11511:SF4">
    <property type="entry name" value="PHENOLOXIDASE 2-RELATED"/>
    <property type="match status" value="1"/>
</dbReference>
<evidence type="ECO:0000313" key="8">
    <source>
        <dbReference type="EMBL" id="KAK9745337.1"/>
    </source>
</evidence>
<evidence type="ECO:0000256" key="4">
    <source>
        <dbReference type="ARBA" id="ARBA00023002"/>
    </source>
</evidence>
<evidence type="ECO:0000256" key="5">
    <source>
        <dbReference type="ARBA" id="ARBA00023008"/>
    </source>
</evidence>
<comment type="similarity">
    <text evidence="2">Belongs to the tyrosinase family.</text>
</comment>
<reference evidence="8 9" key="1">
    <citation type="journal article" date="2024" name="BMC Genomics">
        <title>De novo assembly and annotation of Popillia japonica's genome with initial clues to its potential as an invasive pest.</title>
        <authorList>
            <person name="Cucini C."/>
            <person name="Boschi S."/>
            <person name="Funari R."/>
            <person name="Cardaioli E."/>
            <person name="Iannotti N."/>
            <person name="Marturano G."/>
            <person name="Paoli F."/>
            <person name="Bruttini M."/>
            <person name="Carapelli A."/>
            <person name="Frati F."/>
            <person name="Nardi F."/>
        </authorList>
    </citation>
    <scope>NUCLEOTIDE SEQUENCE [LARGE SCALE GENOMIC DNA]</scope>
    <source>
        <strain evidence="8">DMR45628</strain>
    </source>
</reference>
<name>A0AAW1MCU5_POPJA</name>
<feature type="compositionally biased region" description="Polar residues" evidence="6">
    <location>
        <begin position="31"/>
        <end position="41"/>
    </location>
</feature>
<dbReference type="InterPro" id="IPR013788">
    <property type="entry name" value="Hemocyanin/hexamerin"/>
</dbReference>
<gene>
    <name evidence="8" type="ORF">QE152_g7030</name>
</gene>
<dbReference type="InterPro" id="IPR037020">
    <property type="entry name" value="Hemocyanin_C_sf"/>
</dbReference>
<evidence type="ECO:0000256" key="6">
    <source>
        <dbReference type="SAM" id="MobiDB-lite"/>
    </source>
</evidence>
<protein>
    <submittedName>
        <fullName evidence="8">Hemocyanin, ig-like domain</fullName>
    </submittedName>
</protein>
<dbReference type="GO" id="GO:0016491">
    <property type="term" value="F:oxidoreductase activity"/>
    <property type="evidence" value="ECO:0007669"/>
    <property type="project" value="UniProtKB-KW"/>
</dbReference>
<keyword evidence="3" id="KW-0479">Metal-binding</keyword>
<feature type="region of interest" description="Disordered" evidence="6">
    <location>
        <begin position="24"/>
        <end position="60"/>
    </location>
</feature>
<organism evidence="8 9">
    <name type="scientific">Popillia japonica</name>
    <name type="common">Japanese beetle</name>
    <dbReference type="NCBI Taxonomy" id="7064"/>
    <lineage>
        <taxon>Eukaryota</taxon>
        <taxon>Metazoa</taxon>
        <taxon>Ecdysozoa</taxon>
        <taxon>Arthropoda</taxon>
        <taxon>Hexapoda</taxon>
        <taxon>Insecta</taxon>
        <taxon>Pterygota</taxon>
        <taxon>Neoptera</taxon>
        <taxon>Endopterygota</taxon>
        <taxon>Coleoptera</taxon>
        <taxon>Polyphaga</taxon>
        <taxon>Scarabaeiformia</taxon>
        <taxon>Scarabaeidae</taxon>
        <taxon>Rutelinae</taxon>
        <taxon>Popillia</taxon>
    </lineage>
</organism>
<sequence length="145" mass="16192">MEICTDSGILCCLISTILKDDRYEEREDPQQHPNLSGQIFRQPSLREGQGGAAGGSPRFARAREELRVVPPGSRVEQDLTGSCNDGESYCGVRGGKYPDRRSMGYPFDRVGRRGAETLQRFLTPNMRVQSCTILNLDKTVRPKTN</sequence>
<dbReference type="AlphaFoldDB" id="A0AAW1MCU5"/>
<dbReference type="Pfam" id="PF03723">
    <property type="entry name" value="Hemocyanin_C"/>
    <property type="match status" value="1"/>
</dbReference>
<dbReference type="Gene3D" id="2.60.40.1520">
    <property type="entry name" value="Hemocyanin, C-terminal domain"/>
    <property type="match status" value="1"/>
</dbReference>
<evidence type="ECO:0000256" key="3">
    <source>
        <dbReference type="ARBA" id="ARBA00022723"/>
    </source>
</evidence>
<dbReference type="InterPro" id="IPR014756">
    <property type="entry name" value="Ig_E-set"/>
</dbReference>
<dbReference type="SUPFAM" id="SSF81296">
    <property type="entry name" value="E set domains"/>
    <property type="match status" value="1"/>
</dbReference>
<comment type="caution">
    <text evidence="8">The sequence shown here is derived from an EMBL/GenBank/DDBJ whole genome shotgun (WGS) entry which is preliminary data.</text>
</comment>
<comment type="cofactor">
    <cofactor evidence="1">
        <name>Cu(2+)</name>
        <dbReference type="ChEBI" id="CHEBI:29036"/>
    </cofactor>
</comment>
<evidence type="ECO:0000259" key="7">
    <source>
        <dbReference type="Pfam" id="PF03723"/>
    </source>
</evidence>
<dbReference type="Proteomes" id="UP001458880">
    <property type="component" value="Unassembled WGS sequence"/>
</dbReference>
<evidence type="ECO:0000313" key="9">
    <source>
        <dbReference type="Proteomes" id="UP001458880"/>
    </source>
</evidence>
<dbReference type="InterPro" id="IPR005203">
    <property type="entry name" value="Hemocyanin_C"/>
</dbReference>
<feature type="domain" description="Hemocyanin C-terminal" evidence="7">
    <location>
        <begin position="77"/>
        <end position="133"/>
    </location>
</feature>
<dbReference type="EMBL" id="JASPKY010000050">
    <property type="protein sequence ID" value="KAK9745337.1"/>
    <property type="molecule type" value="Genomic_DNA"/>
</dbReference>
<dbReference type="PANTHER" id="PTHR11511">
    <property type="entry name" value="LARVAL STORAGE PROTEIN/PHENOLOXIDASE"/>
    <property type="match status" value="1"/>
</dbReference>
<proteinExistence type="inferred from homology"/>